<dbReference type="RefSeq" id="WP_115881096.1">
    <property type="nucleotide sequence ID" value="NZ_QTTQ01000011.1"/>
</dbReference>
<dbReference type="GO" id="GO:0016788">
    <property type="term" value="F:hydrolase activity, acting on ester bonds"/>
    <property type="evidence" value="ECO:0007669"/>
    <property type="project" value="TreeGrafter"/>
</dbReference>
<keyword evidence="5" id="KW-1185">Reference proteome</keyword>
<dbReference type="PROSITE" id="PS50005">
    <property type="entry name" value="TPR"/>
    <property type="match status" value="1"/>
</dbReference>
<accession>A0A3D9RL17</accession>
<dbReference type="InterPro" id="IPR029058">
    <property type="entry name" value="AB_hydrolase_fold"/>
</dbReference>
<dbReference type="AlphaFoldDB" id="A0A3D9RL17"/>
<protein>
    <submittedName>
        <fullName evidence="4">Uncharacterized protein</fullName>
    </submittedName>
</protein>
<dbReference type="EMBL" id="QTTQ01000011">
    <property type="protein sequence ID" value="REE80553.1"/>
    <property type="molecule type" value="Genomic_DNA"/>
</dbReference>
<comment type="caution">
    <text evidence="4">The sequence shown here is derived from an EMBL/GenBank/DDBJ whole genome shotgun (WGS) entry which is preliminary data.</text>
</comment>
<dbReference type="Proteomes" id="UP000256429">
    <property type="component" value="Unassembled WGS sequence"/>
</dbReference>
<sequence>MKTFLLVIITIITFGINTPIIKAQENLNPHYLLEIGIVDSLNSKILNEQRNFWVQLPENYNPNNPEKYPVAYIIDGGIHLNTVQTVQNYYSGGYFPEMILVGISNSTNRTRDLTTSQVNKFNSTELDENTGGAEKFTQFIAHELIPYIDRKYATTSYRTLIGHSYGGLFTINTLINHPYLFENYLAIDPSLDWDHQKLLNEAKIKLQNENYRGKSLFISLNGQLHMQNSDITINNVMQDTSDFTLFARSNITFSNIVKQNEKNDLFFEWKFYPKDIHGTITLPSVIDGLIAVFDWFQMENTSKINSFDTPKEEIYNIIKYRAKKLKTHFGYAVPPYPADLLNMSGYMNLDMQQPEKAKMYFEQAIKYYPKNPNVYDSMADYYESQNDQKNAINYVSIAYVISGNDIYKQRLKKLQQKN</sequence>
<dbReference type="OrthoDB" id="9784036at2"/>
<evidence type="ECO:0000256" key="1">
    <source>
        <dbReference type="ARBA" id="ARBA00005622"/>
    </source>
</evidence>
<evidence type="ECO:0000313" key="5">
    <source>
        <dbReference type="Proteomes" id="UP000256429"/>
    </source>
</evidence>
<dbReference type="InterPro" id="IPR019734">
    <property type="entry name" value="TPR_rpt"/>
</dbReference>
<organism evidence="4 5">
    <name type="scientific">Lutibacter oceani</name>
    <dbReference type="NCBI Taxonomy" id="1853311"/>
    <lineage>
        <taxon>Bacteria</taxon>
        <taxon>Pseudomonadati</taxon>
        <taxon>Bacteroidota</taxon>
        <taxon>Flavobacteriia</taxon>
        <taxon>Flavobacteriales</taxon>
        <taxon>Flavobacteriaceae</taxon>
        <taxon>Lutibacter</taxon>
    </lineage>
</organism>
<comment type="similarity">
    <text evidence="1">Belongs to the esterase D family.</text>
</comment>
<keyword evidence="2" id="KW-0378">Hydrolase</keyword>
<dbReference type="Gene3D" id="3.40.50.1820">
    <property type="entry name" value="alpha/beta hydrolase"/>
    <property type="match status" value="1"/>
</dbReference>
<feature type="repeat" description="TPR" evidence="3">
    <location>
        <begin position="338"/>
        <end position="371"/>
    </location>
</feature>
<dbReference type="SUPFAM" id="SSF53474">
    <property type="entry name" value="alpha/beta-Hydrolases"/>
    <property type="match status" value="1"/>
</dbReference>
<dbReference type="InterPro" id="IPR052558">
    <property type="entry name" value="Siderophore_Hydrolase_D"/>
</dbReference>
<reference evidence="4 5" key="1">
    <citation type="submission" date="2018-08" db="EMBL/GenBank/DDBJ databases">
        <title>Genomic Encyclopedia of Type Strains, Phase III (KMG-III): the genomes of soil and plant-associated and newly described type strains.</title>
        <authorList>
            <person name="Whitman W."/>
        </authorList>
    </citation>
    <scope>NUCLEOTIDE SEQUENCE [LARGE SCALE GENOMIC DNA]</scope>
    <source>
        <strain evidence="4 5">325-5</strain>
    </source>
</reference>
<evidence type="ECO:0000256" key="2">
    <source>
        <dbReference type="ARBA" id="ARBA00022801"/>
    </source>
</evidence>
<proteinExistence type="inferred from homology"/>
<dbReference type="Pfam" id="PF00756">
    <property type="entry name" value="Esterase"/>
    <property type="match status" value="1"/>
</dbReference>
<dbReference type="InterPro" id="IPR011990">
    <property type="entry name" value="TPR-like_helical_dom_sf"/>
</dbReference>
<dbReference type="SMART" id="SM00028">
    <property type="entry name" value="TPR"/>
    <property type="match status" value="2"/>
</dbReference>
<keyword evidence="3" id="KW-0802">TPR repeat</keyword>
<dbReference type="Pfam" id="PF13181">
    <property type="entry name" value="TPR_8"/>
    <property type="match status" value="1"/>
</dbReference>
<dbReference type="PANTHER" id="PTHR40841">
    <property type="entry name" value="SIDEROPHORE TRIACETYLFUSARININE C ESTERASE"/>
    <property type="match status" value="1"/>
</dbReference>
<name>A0A3D9RL17_9FLAO</name>
<dbReference type="SUPFAM" id="SSF48452">
    <property type="entry name" value="TPR-like"/>
    <property type="match status" value="1"/>
</dbReference>
<evidence type="ECO:0000313" key="4">
    <source>
        <dbReference type="EMBL" id="REE80553.1"/>
    </source>
</evidence>
<gene>
    <name evidence="4" type="ORF">BX611_2199</name>
</gene>
<evidence type="ECO:0000256" key="3">
    <source>
        <dbReference type="PROSITE-ProRule" id="PRU00339"/>
    </source>
</evidence>
<dbReference type="InterPro" id="IPR000801">
    <property type="entry name" value="Esterase-like"/>
</dbReference>
<dbReference type="PANTHER" id="PTHR40841:SF2">
    <property type="entry name" value="SIDEROPHORE-DEGRADING ESTERASE (EUROFUNG)"/>
    <property type="match status" value="1"/>
</dbReference>